<keyword evidence="1" id="KW-0812">Transmembrane</keyword>
<feature type="transmembrane region" description="Helical" evidence="1">
    <location>
        <begin position="289"/>
        <end position="306"/>
    </location>
</feature>
<dbReference type="AlphaFoldDB" id="A0A6G0X644"/>
<sequence>MPPEAEPPIQATPTADDQELLPTKSPQAIELQLQHVKPNHEMQYRPDIDGLRTLAVVPVVLFHAYPQLFPGGFIGVDIFFVISGYLISGILLKEHSTDRFSYYNFYSRRVRRIFPILLVVLATTLWMGCLYFLASKLKALAATMLAGSLFCANVQVLSLEKGYFDDDIKTNPLLHLWSLGVEEQFYIIWPFFVSLVARQSSFRRAVVSQVVFMGLSFVMNVAMLGFHGTNKFSFYFPLCRFWQMSIGGLVAFLHSHDALKRLGTSKLMSIAGLICIVLGFVLIDESRAFPGYWAVLPTGGAALLIAAGPEAPLNDNILGSRAMVYVGKISYALYLWHWPLLVFAKARFPNDAFRPFYMQPYVMILVAVALSINFSGFENRVRRVKSKWAVLILLVVMAGVSVLSLSVYKFPKSFSLTELSLQDVVPPTDIELEVTPEVSDVATNASDFVSTNATFPSITSSTPTFTDRSSQPNPSREKFVKQVTFEQAVAGGNDMHVAWSANLTALDEKSPYGYQYDAQILNPNHETTDGLVIVLGDSHADMLKPRFVKLYQKAQKENASFPTMVFKTFFGRPTLSCREDTQKDFDMILRVKPQAESAWKNLTAKTARRWRPRQC</sequence>
<feature type="transmembrane region" description="Helical" evidence="1">
    <location>
        <begin position="232"/>
        <end position="253"/>
    </location>
</feature>
<dbReference type="EMBL" id="VJMJ01000100">
    <property type="protein sequence ID" value="KAF0735342.1"/>
    <property type="molecule type" value="Genomic_DNA"/>
</dbReference>
<dbReference type="InterPro" id="IPR050879">
    <property type="entry name" value="Acyltransferase_3"/>
</dbReference>
<feature type="transmembrane region" description="Helical" evidence="1">
    <location>
        <begin position="113"/>
        <end position="133"/>
    </location>
</feature>
<organism evidence="3 4">
    <name type="scientific">Aphanomyces euteiches</name>
    <dbReference type="NCBI Taxonomy" id="100861"/>
    <lineage>
        <taxon>Eukaryota</taxon>
        <taxon>Sar</taxon>
        <taxon>Stramenopiles</taxon>
        <taxon>Oomycota</taxon>
        <taxon>Saprolegniomycetes</taxon>
        <taxon>Saprolegniales</taxon>
        <taxon>Verrucalvaceae</taxon>
        <taxon>Aphanomyces</taxon>
    </lineage>
</organism>
<feature type="domain" description="Acyltransferase 3" evidence="2">
    <location>
        <begin position="47"/>
        <end position="370"/>
    </location>
</feature>
<keyword evidence="1" id="KW-1133">Transmembrane helix</keyword>
<dbReference type="GO" id="GO:0000271">
    <property type="term" value="P:polysaccharide biosynthetic process"/>
    <property type="evidence" value="ECO:0007669"/>
    <property type="project" value="TreeGrafter"/>
</dbReference>
<accession>A0A6G0X644</accession>
<evidence type="ECO:0000259" key="2">
    <source>
        <dbReference type="Pfam" id="PF01757"/>
    </source>
</evidence>
<evidence type="ECO:0000256" key="1">
    <source>
        <dbReference type="SAM" id="Phobius"/>
    </source>
</evidence>
<feature type="transmembrane region" description="Helical" evidence="1">
    <location>
        <begin position="388"/>
        <end position="408"/>
    </location>
</feature>
<feature type="transmembrane region" description="Helical" evidence="1">
    <location>
        <begin position="68"/>
        <end position="92"/>
    </location>
</feature>
<proteinExistence type="predicted"/>
<feature type="transmembrane region" description="Helical" evidence="1">
    <location>
        <begin position="356"/>
        <end position="376"/>
    </location>
</feature>
<dbReference type="InterPro" id="IPR002656">
    <property type="entry name" value="Acyl_transf_3_dom"/>
</dbReference>
<feature type="transmembrane region" description="Helical" evidence="1">
    <location>
        <begin position="205"/>
        <end position="226"/>
    </location>
</feature>
<dbReference type="PANTHER" id="PTHR23028">
    <property type="entry name" value="ACETYLTRANSFERASE"/>
    <property type="match status" value="1"/>
</dbReference>
<keyword evidence="4" id="KW-1185">Reference proteome</keyword>
<dbReference type="VEuPathDB" id="FungiDB:AeMF1_001058"/>
<dbReference type="Proteomes" id="UP000481153">
    <property type="component" value="Unassembled WGS sequence"/>
</dbReference>
<keyword evidence="1" id="KW-0472">Membrane</keyword>
<dbReference type="PANTHER" id="PTHR23028:SF53">
    <property type="entry name" value="ACYL_TRANSF_3 DOMAIN-CONTAINING PROTEIN"/>
    <property type="match status" value="1"/>
</dbReference>
<dbReference type="VEuPathDB" id="FungiDB:AeMF1_008244"/>
<dbReference type="GO" id="GO:0016747">
    <property type="term" value="F:acyltransferase activity, transferring groups other than amino-acyl groups"/>
    <property type="evidence" value="ECO:0007669"/>
    <property type="project" value="InterPro"/>
</dbReference>
<name>A0A6G0X644_9STRA</name>
<gene>
    <name evidence="3" type="ORF">Ae201684_008252</name>
</gene>
<dbReference type="Pfam" id="PF01757">
    <property type="entry name" value="Acyl_transf_3"/>
    <property type="match status" value="1"/>
</dbReference>
<feature type="transmembrane region" description="Helical" evidence="1">
    <location>
        <begin position="318"/>
        <end position="336"/>
    </location>
</feature>
<comment type="caution">
    <text evidence="3">The sequence shown here is derived from an EMBL/GenBank/DDBJ whole genome shotgun (WGS) entry which is preliminary data.</text>
</comment>
<protein>
    <recommendedName>
        <fullName evidence="2">Acyltransferase 3 domain-containing protein</fullName>
    </recommendedName>
</protein>
<dbReference type="GO" id="GO:0016020">
    <property type="term" value="C:membrane"/>
    <property type="evidence" value="ECO:0007669"/>
    <property type="project" value="TreeGrafter"/>
</dbReference>
<feature type="transmembrane region" description="Helical" evidence="1">
    <location>
        <begin position="265"/>
        <end position="283"/>
    </location>
</feature>
<reference evidence="3 4" key="1">
    <citation type="submission" date="2019-07" db="EMBL/GenBank/DDBJ databases">
        <title>Genomics analysis of Aphanomyces spp. identifies a new class of oomycete effector associated with host adaptation.</title>
        <authorList>
            <person name="Gaulin E."/>
        </authorList>
    </citation>
    <scope>NUCLEOTIDE SEQUENCE [LARGE SCALE GENOMIC DNA]</scope>
    <source>
        <strain evidence="3 4">ATCC 201684</strain>
    </source>
</reference>
<evidence type="ECO:0000313" key="4">
    <source>
        <dbReference type="Proteomes" id="UP000481153"/>
    </source>
</evidence>
<evidence type="ECO:0000313" key="3">
    <source>
        <dbReference type="EMBL" id="KAF0735342.1"/>
    </source>
</evidence>